<organism evidence="1">
    <name type="scientific">viral metagenome</name>
    <dbReference type="NCBI Taxonomy" id="1070528"/>
    <lineage>
        <taxon>unclassified sequences</taxon>
        <taxon>metagenomes</taxon>
        <taxon>organismal metagenomes</taxon>
    </lineage>
</organism>
<proteinExistence type="predicted"/>
<reference evidence="1" key="1">
    <citation type="submission" date="2020-03" db="EMBL/GenBank/DDBJ databases">
        <title>The deep terrestrial virosphere.</title>
        <authorList>
            <person name="Holmfeldt K."/>
            <person name="Nilsson E."/>
            <person name="Simone D."/>
            <person name="Lopez-Fernandez M."/>
            <person name="Wu X."/>
            <person name="de Brujin I."/>
            <person name="Lundin D."/>
            <person name="Andersson A."/>
            <person name="Bertilsson S."/>
            <person name="Dopson M."/>
        </authorList>
    </citation>
    <scope>NUCLEOTIDE SEQUENCE</scope>
    <source>
        <strain evidence="1">MM415B07419</strain>
    </source>
</reference>
<dbReference type="EMBL" id="MT143432">
    <property type="protein sequence ID" value="QJA96776.1"/>
    <property type="molecule type" value="Genomic_DNA"/>
</dbReference>
<name>A0A6M3LND8_9ZZZZ</name>
<evidence type="ECO:0000313" key="1">
    <source>
        <dbReference type="EMBL" id="QJA96776.1"/>
    </source>
</evidence>
<accession>A0A6M3LND8</accession>
<gene>
    <name evidence="1" type="ORF">MM415B07419_0007</name>
</gene>
<dbReference type="AlphaFoldDB" id="A0A6M3LND8"/>
<protein>
    <submittedName>
        <fullName evidence="1">Uncharacterized protein</fullName>
    </submittedName>
</protein>
<sequence length="53" mass="6381">MKDEEYTFTSVWLTHKCGSRGYLNVRLNPKGNRYYCDKCGKARKGEFTWEREK</sequence>